<keyword evidence="1" id="KW-0732">Signal</keyword>
<evidence type="ECO:0000259" key="2">
    <source>
        <dbReference type="Pfam" id="PF13473"/>
    </source>
</evidence>
<dbReference type="EMBL" id="RAVZ01000092">
    <property type="protein sequence ID" value="RKG87732.1"/>
    <property type="molecule type" value="Genomic_DNA"/>
</dbReference>
<gene>
    <name evidence="3" type="ORF">D7V88_15430</name>
</gene>
<reference evidence="4" key="1">
    <citation type="submission" date="2018-09" db="EMBL/GenBank/DDBJ databases">
        <authorList>
            <person name="Livingstone P.G."/>
            <person name="Whitworth D.E."/>
        </authorList>
    </citation>
    <scope>NUCLEOTIDE SEQUENCE [LARGE SCALE GENOMIC DNA]</scope>
    <source>
        <strain evidence="4">CA054A</strain>
    </source>
</reference>
<dbReference type="Pfam" id="PF13473">
    <property type="entry name" value="Cupredoxin_1"/>
    <property type="match status" value="1"/>
</dbReference>
<organism evidence="3 4">
    <name type="scientific">Corallococcus terminator</name>
    <dbReference type="NCBI Taxonomy" id="2316733"/>
    <lineage>
        <taxon>Bacteria</taxon>
        <taxon>Pseudomonadati</taxon>
        <taxon>Myxococcota</taxon>
        <taxon>Myxococcia</taxon>
        <taxon>Myxococcales</taxon>
        <taxon>Cystobacterineae</taxon>
        <taxon>Myxococcaceae</taxon>
        <taxon>Corallococcus</taxon>
    </lineage>
</organism>
<dbReference type="Gene3D" id="2.60.40.420">
    <property type="entry name" value="Cupredoxins - blue copper proteins"/>
    <property type="match status" value="1"/>
</dbReference>
<feature type="domain" description="EfeO-type cupredoxin-like" evidence="2">
    <location>
        <begin position="48"/>
        <end position="139"/>
    </location>
</feature>
<protein>
    <submittedName>
        <fullName evidence="3">Copper transporter</fullName>
    </submittedName>
</protein>
<sequence length="140" mass="14951">MRPFFSRIIKPWLALTAAAIVAGASQQACTQDSAAKAPAAPAAVEVGKRENGVHVVELAVTEKGYEPSPVQLKKGEPVKLVVTRKTDMTCATELVMDEYKIDTKLPLNTPVEIAFTPSQSGTLRYGCAMGKMIAGTFVVE</sequence>
<keyword evidence="4" id="KW-1185">Reference proteome</keyword>
<dbReference type="RefSeq" id="WP_120541401.1">
    <property type="nucleotide sequence ID" value="NZ_RAVZ01000092.1"/>
</dbReference>
<dbReference type="SUPFAM" id="SSF49503">
    <property type="entry name" value="Cupredoxins"/>
    <property type="match status" value="1"/>
</dbReference>
<proteinExistence type="predicted"/>
<evidence type="ECO:0000313" key="4">
    <source>
        <dbReference type="Proteomes" id="UP000268094"/>
    </source>
</evidence>
<dbReference type="AlphaFoldDB" id="A0A3A8IWJ8"/>
<evidence type="ECO:0000256" key="1">
    <source>
        <dbReference type="SAM" id="SignalP"/>
    </source>
</evidence>
<dbReference type="Proteomes" id="UP000268094">
    <property type="component" value="Unassembled WGS sequence"/>
</dbReference>
<name>A0A3A8IWJ8_9BACT</name>
<feature type="chain" id="PRO_5017354687" evidence="1">
    <location>
        <begin position="31"/>
        <end position="140"/>
    </location>
</feature>
<accession>A0A3A8IWJ8</accession>
<feature type="signal peptide" evidence="1">
    <location>
        <begin position="1"/>
        <end position="30"/>
    </location>
</feature>
<evidence type="ECO:0000313" key="3">
    <source>
        <dbReference type="EMBL" id="RKG87732.1"/>
    </source>
</evidence>
<dbReference type="InterPro" id="IPR008972">
    <property type="entry name" value="Cupredoxin"/>
</dbReference>
<dbReference type="InterPro" id="IPR028096">
    <property type="entry name" value="EfeO_Cupredoxin"/>
</dbReference>
<dbReference type="OrthoDB" id="5521325at2"/>
<comment type="caution">
    <text evidence="3">The sequence shown here is derived from an EMBL/GenBank/DDBJ whole genome shotgun (WGS) entry which is preliminary data.</text>
</comment>